<reference evidence="4" key="1">
    <citation type="submission" date="2018-05" db="EMBL/GenBank/DDBJ databases">
        <authorList>
            <person name="Lanie J.A."/>
            <person name="Ng W.-L."/>
            <person name="Kazmierczak K.M."/>
            <person name="Andrzejewski T.M."/>
            <person name="Davidsen T.M."/>
            <person name="Wayne K.J."/>
            <person name="Tettelin H."/>
            <person name="Glass J.I."/>
            <person name="Rusch D."/>
            <person name="Podicherti R."/>
            <person name="Tsui H.-C.T."/>
            <person name="Winkler M.E."/>
        </authorList>
    </citation>
    <scope>NUCLEOTIDE SEQUENCE</scope>
</reference>
<dbReference type="InterPro" id="IPR050738">
    <property type="entry name" value="Sulfatase"/>
</dbReference>
<dbReference type="GO" id="GO:0004065">
    <property type="term" value="F:arylsulfatase activity"/>
    <property type="evidence" value="ECO:0007669"/>
    <property type="project" value="TreeGrafter"/>
</dbReference>
<evidence type="ECO:0000256" key="2">
    <source>
        <dbReference type="ARBA" id="ARBA00022801"/>
    </source>
</evidence>
<dbReference type="PANTHER" id="PTHR42693">
    <property type="entry name" value="ARYLSULFATASE FAMILY MEMBER"/>
    <property type="match status" value="1"/>
</dbReference>
<evidence type="ECO:0000259" key="3">
    <source>
        <dbReference type="Pfam" id="PF00884"/>
    </source>
</evidence>
<comment type="similarity">
    <text evidence="1">Belongs to the sulfatase family.</text>
</comment>
<protein>
    <recommendedName>
        <fullName evidence="3">Sulfatase N-terminal domain-containing protein</fullName>
    </recommendedName>
</protein>
<proteinExistence type="inferred from homology"/>
<feature type="non-terminal residue" evidence="4">
    <location>
        <position position="242"/>
    </location>
</feature>
<dbReference type="PANTHER" id="PTHR42693:SF53">
    <property type="entry name" value="ENDO-4-O-SULFATASE"/>
    <property type="match status" value="1"/>
</dbReference>
<dbReference type="SUPFAM" id="SSF53649">
    <property type="entry name" value="Alkaline phosphatase-like"/>
    <property type="match status" value="1"/>
</dbReference>
<evidence type="ECO:0000256" key="1">
    <source>
        <dbReference type="ARBA" id="ARBA00008779"/>
    </source>
</evidence>
<organism evidence="4">
    <name type="scientific">marine metagenome</name>
    <dbReference type="NCBI Taxonomy" id="408172"/>
    <lineage>
        <taxon>unclassified sequences</taxon>
        <taxon>metagenomes</taxon>
        <taxon>ecological metagenomes</taxon>
    </lineage>
</organism>
<accession>A0A382GWS7</accession>
<dbReference type="InterPro" id="IPR000917">
    <property type="entry name" value="Sulfatase_N"/>
</dbReference>
<feature type="domain" description="Sulfatase N-terminal" evidence="3">
    <location>
        <begin position="11"/>
        <end position="241"/>
    </location>
</feature>
<sequence length="242" mass="27231">MAFSAESAEKPNILIVLADDLGYGDLGCYGNKIVKTPNLDRFAREGMRFTECYAAAANCSPSRTGLMTGRTPTRVGVHNWIPMLSPMHVPKEEITIATILRNGGYDTAHTGKWHLNGWFNLPGQPQPNDHGFNHWFSVQNNGLPNHKNPWNFVRNGTPLGTIKGYSAGIVTDEAIHWLRQWRDKTKPFFLFTCYHEPHEPIATAPEFAKDYPSNDPSYTAYWGNVAQLDAHFGRLMAELDKQ</sequence>
<dbReference type="Gene3D" id="3.40.720.10">
    <property type="entry name" value="Alkaline Phosphatase, subunit A"/>
    <property type="match status" value="1"/>
</dbReference>
<dbReference type="AlphaFoldDB" id="A0A382GWS7"/>
<dbReference type="InterPro" id="IPR017850">
    <property type="entry name" value="Alkaline_phosphatase_core_sf"/>
</dbReference>
<keyword evidence="2" id="KW-0378">Hydrolase</keyword>
<dbReference type="EMBL" id="UINC01057879">
    <property type="protein sequence ID" value="SVB79528.1"/>
    <property type="molecule type" value="Genomic_DNA"/>
</dbReference>
<evidence type="ECO:0000313" key="4">
    <source>
        <dbReference type="EMBL" id="SVB79528.1"/>
    </source>
</evidence>
<dbReference type="Pfam" id="PF00884">
    <property type="entry name" value="Sulfatase"/>
    <property type="match status" value="1"/>
</dbReference>
<name>A0A382GWS7_9ZZZZ</name>
<gene>
    <name evidence="4" type="ORF">METZ01_LOCUS232382</name>
</gene>